<keyword evidence="5" id="KW-1185">Reference proteome</keyword>
<dbReference type="InterPro" id="IPR001509">
    <property type="entry name" value="Epimerase_deHydtase"/>
</dbReference>
<proteinExistence type="inferred from homology"/>
<evidence type="ECO:0000256" key="1">
    <source>
        <dbReference type="ARBA" id="ARBA00023002"/>
    </source>
</evidence>
<dbReference type="Proteomes" id="UP001174694">
    <property type="component" value="Unassembled WGS sequence"/>
</dbReference>
<evidence type="ECO:0000313" key="5">
    <source>
        <dbReference type="Proteomes" id="UP001174694"/>
    </source>
</evidence>
<protein>
    <submittedName>
        <fullName evidence="4">NAD(P)-binding protein</fullName>
    </submittedName>
</protein>
<keyword evidence="1" id="KW-0560">Oxidoreductase</keyword>
<comment type="caution">
    <text evidence="4">The sequence shown here is derived from an EMBL/GenBank/DDBJ whole genome shotgun (WGS) entry which is preliminary data.</text>
</comment>
<evidence type="ECO:0000259" key="3">
    <source>
        <dbReference type="Pfam" id="PF01370"/>
    </source>
</evidence>
<dbReference type="InterPro" id="IPR050425">
    <property type="entry name" value="NAD(P)_dehydrat-like"/>
</dbReference>
<dbReference type="PANTHER" id="PTHR10366">
    <property type="entry name" value="NAD DEPENDENT EPIMERASE/DEHYDRATASE"/>
    <property type="match status" value="1"/>
</dbReference>
<dbReference type="Gene3D" id="3.40.50.720">
    <property type="entry name" value="NAD(P)-binding Rossmann-like Domain"/>
    <property type="match status" value="1"/>
</dbReference>
<gene>
    <name evidence="4" type="ORF">NKR23_g4996</name>
</gene>
<sequence>MAPPYTAPVTLKNPIIPTGSLVLVTGVNGLIASHIADVLLTSGYRVRGTVREPSKSAWVEEIFKSKYSADSFELVQVADLAAPGAWDKPIKGVSGAILVAGHASLDIADVDAAVKQELANHVSLLEAAKAEPTVKSVIYTASMWTAWTPAVGVAAKVDATSWNEDALRKVADPSLTPQQKGLAPFMATKTKVEQGLWGWVKREEPSYRFNTVHPDTVLGPIMNPESQPASTAGMVRWLWNGEHLDILEHVTPQWFIDARDCGRLFLGTLVTPGVEGERIFGCAERYSWPKVLEILKQSYPDKADFVDLPDAGWDQTDMANGRATELLRSLGQDEWTSLEQSVRDNVESFVKT</sequence>
<dbReference type="Pfam" id="PF01370">
    <property type="entry name" value="Epimerase"/>
    <property type="match status" value="1"/>
</dbReference>
<dbReference type="SUPFAM" id="SSF51735">
    <property type="entry name" value="NAD(P)-binding Rossmann-fold domains"/>
    <property type="match status" value="1"/>
</dbReference>
<accession>A0AA38RHV9</accession>
<dbReference type="AlphaFoldDB" id="A0AA38RHV9"/>
<evidence type="ECO:0000313" key="4">
    <source>
        <dbReference type="EMBL" id="KAJ9148596.1"/>
    </source>
</evidence>
<name>A0AA38RHV9_9PEZI</name>
<dbReference type="InterPro" id="IPR036291">
    <property type="entry name" value="NAD(P)-bd_dom_sf"/>
</dbReference>
<reference evidence="4" key="1">
    <citation type="submission" date="2022-07" db="EMBL/GenBank/DDBJ databases">
        <title>Fungi with potential for degradation of polypropylene.</title>
        <authorList>
            <person name="Gostincar C."/>
        </authorList>
    </citation>
    <scope>NUCLEOTIDE SEQUENCE</scope>
    <source>
        <strain evidence="4">EXF-13308</strain>
    </source>
</reference>
<dbReference type="PANTHER" id="PTHR10366:SF562">
    <property type="entry name" value="ALDEHYDE REDUCTASE II (AFU_ORTHOLOGUE AFUA_1G11360)"/>
    <property type="match status" value="1"/>
</dbReference>
<feature type="domain" description="NAD-dependent epimerase/dehydratase" evidence="3">
    <location>
        <begin position="22"/>
        <end position="266"/>
    </location>
</feature>
<comment type="similarity">
    <text evidence="2">Belongs to the NAD(P)-dependent epimerase/dehydratase family. Dihydroflavonol-4-reductase subfamily.</text>
</comment>
<dbReference type="EMBL" id="JANBVO010000012">
    <property type="protein sequence ID" value="KAJ9148596.1"/>
    <property type="molecule type" value="Genomic_DNA"/>
</dbReference>
<dbReference type="FunFam" id="3.40.50.720:FF:000426">
    <property type="entry name" value="Aldehyde reductase 2"/>
    <property type="match status" value="1"/>
</dbReference>
<dbReference type="GO" id="GO:0016616">
    <property type="term" value="F:oxidoreductase activity, acting on the CH-OH group of donors, NAD or NADP as acceptor"/>
    <property type="evidence" value="ECO:0007669"/>
    <property type="project" value="TreeGrafter"/>
</dbReference>
<evidence type="ECO:0000256" key="2">
    <source>
        <dbReference type="ARBA" id="ARBA00023445"/>
    </source>
</evidence>
<organism evidence="4 5">
    <name type="scientific">Pleurostoma richardsiae</name>
    <dbReference type="NCBI Taxonomy" id="41990"/>
    <lineage>
        <taxon>Eukaryota</taxon>
        <taxon>Fungi</taxon>
        <taxon>Dikarya</taxon>
        <taxon>Ascomycota</taxon>
        <taxon>Pezizomycotina</taxon>
        <taxon>Sordariomycetes</taxon>
        <taxon>Sordariomycetidae</taxon>
        <taxon>Calosphaeriales</taxon>
        <taxon>Pleurostomataceae</taxon>
        <taxon>Pleurostoma</taxon>
    </lineage>
</organism>